<dbReference type="InterPro" id="IPR020850">
    <property type="entry name" value="GED_dom"/>
</dbReference>
<dbReference type="Gene3D" id="3.40.50.300">
    <property type="entry name" value="P-loop containing nucleotide triphosphate hydrolases"/>
    <property type="match status" value="1"/>
</dbReference>
<dbReference type="Proteomes" id="UP001162060">
    <property type="component" value="Unassembled WGS sequence"/>
</dbReference>
<dbReference type="GO" id="GO:0005874">
    <property type="term" value="C:microtubule"/>
    <property type="evidence" value="ECO:0007669"/>
    <property type="project" value="TreeGrafter"/>
</dbReference>
<dbReference type="InterPro" id="IPR027417">
    <property type="entry name" value="P-loop_NTPase"/>
</dbReference>
<evidence type="ECO:0000313" key="5">
    <source>
        <dbReference type="EMBL" id="CAK7936447.1"/>
    </source>
</evidence>
<dbReference type="AlphaFoldDB" id="A0AAV1UR14"/>
<dbReference type="Pfam" id="PF02212">
    <property type="entry name" value="GED"/>
    <property type="match status" value="1"/>
</dbReference>
<dbReference type="GO" id="GO:0003924">
    <property type="term" value="F:GTPase activity"/>
    <property type="evidence" value="ECO:0007669"/>
    <property type="project" value="InterPro"/>
</dbReference>
<accession>A0AAV1UR14</accession>
<dbReference type="CDD" id="cd08771">
    <property type="entry name" value="DLP_1"/>
    <property type="match status" value="1"/>
</dbReference>
<dbReference type="InterPro" id="IPR045063">
    <property type="entry name" value="Dynamin_N"/>
</dbReference>
<reference evidence="5" key="1">
    <citation type="submission" date="2024-01" db="EMBL/GenBank/DDBJ databases">
        <authorList>
            <person name="Webb A."/>
        </authorList>
    </citation>
    <scope>NUCLEOTIDE SEQUENCE</scope>
    <source>
        <strain evidence="5">Pm1</strain>
    </source>
</reference>
<protein>
    <submittedName>
        <fullName evidence="5">Uncharacterized protein</fullName>
    </submittedName>
</protein>
<sequence length="717" mass="80583">MTKGFQSTLLSQVKAQEERKLIDKLRDIGLGQYIELPQIAVMGDTSSGKSSLLSALSGVSFPSSDQLTTRCPTQLVLSRAHTFSGTVRLVRFNSTDTTEGETDNGEDSEELTHLDDVPCAITKLTQKLIDEGQYISDDQIVIEMSGPEMPNLTLTDLPGLVRTVGDHEDHSIISRVRQMINRYMQQERTVIIAVVPANVDMHNTEILQAAQEADPNGTRTIAVVTKVDLVDAGAELAVHELLLNRKKKMHLGYHAVKCRSQRDLSKGVSIQKGLAVEKVFFGEHEYWRRLPTHLWGVPRLSARLMSILQDNIRRSLPKVVEEISSRMAAMQKSLAKLGSPLDTPVAQRQQFGKWVDQYLRLIKAAMSGQYEALPSTPTPTASDQCSTPAEMNIRLRAVLRVKEARFQEAINSSKDCAFGGDTKKQHEEVAVGDAVQIEIDGQYHSGRVKGINGTDICCEEFDQQWKSKDHWRFDERAMLKQFIRENRGDELPIFTSYQVFCNLFRRIVDKWGPPAYTLVSAYQVQTKLVSDFVSGEIGAKSRVVQFLRSTASDVLDRVVANASKEMRLVLEGEGRPYTQDKRLFAELDQEHSKALREQMNTSIQADDSGKVDLAEVMKVVEAAKLSMEDREALDMQAALQAYFKVAVARFADEIPMRLNDLILERFVDEMTNELNGLTDATLARLMQDSELKVAERRQLKEEFACLVHAKKEIEFVC</sequence>
<dbReference type="GO" id="GO:0016020">
    <property type="term" value="C:membrane"/>
    <property type="evidence" value="ECO:0007669"/>
    <property type="project" value="TreeGrafter"/>
</dbReference>
<dbReference type="InterPro" id="IPR000375">
    <property type="entry name" value="Dynamin_stalk"/>
</dbReference>
<evidence type="ECO:0000259" key="3">
    <source>
        <dbReference type="PROSITE" id="PS51388"/>
    </source>
</evidence>
<evidence type="ECO:0000256" key="2">
    <source>
        <dbReference type="ARBA" id="ARBA00023134"/>
    </source>
</evidence>
<keyword evidence="1" id="KW-0547">Nucleotide-binding</keyword>
<dbReference type="InterPro" id="IPR022812">
    <property type="entry name" value="Dynamin"/>
</dbReference>
<dbReference type="GO" id="GO:0008017">
    <property type="term" value="F:microtubule binding"/>
    <property type="evidence" value="ECO:0007669"/>
    <property type="project" value="TreeGrafter"/>
</dbReference>
<feature type="domain" description="GED" evidence="3">
    <location>
        <begin position="632"/>
        <end position="717"/>
    </location>
</feature>
<keyword evidence="2" id="KW-0342">GTP-binding</keyword>
<evidence type="ECO:0000313" key="6">
    <source>
        <dbReference type="Proteomes" id="UP001162060"/>
    </source>
</evidence>
<dbReference type="InterPro" id="IPR003130">
    <property type="entry name" value="GED"/>
</dbReference>
<dbReference type="InterPro" id="IPR030381">
    <property type="entry name" value="G_DYNAMIN_dom"/>
</dbReference>
<feature type="domain" description="Dynamin-type G" evidence="4">
    <location>
        <begin position="33"/>
        <end position="317"/>
    </location>
</feature>
<dbReference type="PANTHER" id="PTHR11566">
    <property type="entry name" value="DYNAMIN"/>
    <property type="match status" value="1"/>
</dbReference>
<dbReference type="PROSITE" id="PS51718">
    <property type="entry name" value="G_DYNAMIN_2"/>
    <property type="match status" value="1"/>
</dbReference>
<dbReference type="Gene3D" id="1.20.120.1240">
    <property type="entry name" value="Dynamin, middle domain"/>
    <property type="match status" value="1"/>
</dbReference>
<dbReference type="PRINTS" id="PR00195">
    <property type="entry name" value="DYNAMIN"/>
</dbReference>
<comment type="caution">
    <text evidence="5">The sequence shown here is derived from an EMBL/GenBank/DDBJ whole genome shotgun (WGS) entry which is preliminary data.</text>
</comment>
<dbReference type="EMBL" id="CAKLBY020000224">
    <property type="protein sequence ID" value="CAK7936447.1"/>
    <property type="molecule type" value="Genomic_DNA"/>
</dbReference>
<evidence type="ECO:0000256" key="1">
    <source>
        <dbReference type="ARBA" id="ARBA00022741"/>
    </source>
</evidence>
<proteinExistence type="predicted"/>
<name>A0AAV1UR14_9STRA</name>
<dbReference type="PROSITE" id="PS51388">
    <property type="entry name" value="GED"/>
    <property type="match status" value="1"/>
</dbReference>
<dbReference type="SMART" id="SM00053">
    <property type="entry name" value="DYNc"/>
    <property type="match status" value="1"/>
</dbReference>
<dbReference type="SUPFAM" id="SSF52540">
    <property type="entry name" value="P-loop containing nucleoside triphosphate hydrolases"/>
    <property type="match status" value="1"/>
</dbReference>
<dbReference type="Pfam" id="PF01031">
    <property type="entry name" value="Dynamin_M"/>
    <property type="match status" value="1"/>
</dbReference>
<dbReference type="InterPro" id="IPR001401">
    <property type="entry name" value="Dynamin_GTPase"/>
</dbReference>
<organism evidence="5 6">
    <name type="scientific">Peronospora matthiolae</name>
    <dbReference type="NCBI Taxonomy" id="2874970"/>
    <lineage>
        <taxon>Eukaryota</taxon>
        <taxon>Sar</taxon>
        <taxon>Stramenopiles</taxon>
        <taxon>Oomycota</taxon>
        <taxon>Peronosporomycetes</taxon>
        <taxon>Peronosporales</taxon>
        <taxon>Peronosporaceae</taxon>
        <taxon>Peronospora</taxon>
    </lineage>
</organism>
<dbReference type="PANTHER" id="PTHR11566:SF21">
    <property type="entry name" value="DYNAMIN RELATED PROTEIN 1, ISOFORM A"/>
    <property type="match status" value="1"/>
</dbReference>
<dbReference type="GO" id="GO:0005525">
    <property type="term" value="F:GTP binding"/>
    <property type="evidence" value="ECO:0007669"/>
    <property type="project" value="InterPro"/>
</dbReference>
<evidence type="ECO:0000259" key="4">
    <source>
        <dbReference type="PROSITE" id="PS51718"/>
    </source>
</evidence>
<dbReference type="Pfam" id="PF00350">
    <property type="entry name" value="Dynamin_N"/>
    <property type="match status" value="1"/>
</dbReference>
<dbReference type="GO" id="GO:0005737">
    <property type="term" value="C:cytoplasm"/>
    <property type="evidence" value="ECO:0007669"/>
    <property type="project" value="TreeGrafter"/>
</dbReference>
<gene>
    <name evidence="5" type="ORF">PM001_LOCUS21597</name>
</gene>